<dbReference type="Pfam" id="PF18765">
    <property type="entry name" value="Polbeta"/>
    <property type="match status" value="1"/>
</dbReference>
<dbReference type="Proteomes" id="UP000176444">
    <property type="component" value="Unassembled WGS sequence"/>
</dbReference>
<dbReference type="EMBL" id="MEUX01000003">
    <property type="protein sequence ID" value="OGC48020.1"/>
    <property type="molecule type" value="Genomic_DNA"/>
</dbReference>
<organism evidence="2 3">
    <name type="scientific">candidate division WWE3 bacterium RIFCSPHIGHO2_01_FULL_35_17</name>
    <dbReference type="NCBI Taxonomy" id="1802614"/>
    <lineage>
        <taxon>Bacteria</taxon>
        <taxon>Katanobacteria</taxon>
    </lineage>
</organism>
<accession>A0A1F4UT88</accession>
<dbReference type="InterPro" id="IPR043519">
    <property type="entry name" value="NT_sf"/>
</dbReference>
<dbReference type="AlphaFoldDB" id="A0A1F4UT88"/>
<comment type="caution">
    <text evidence="2">The sequence shown here is derived from an EMBL/GenBank/DDBJ whole genome shotgun (WGS) entry which is preliminary data.</text>
</comment>
<dbReference type="Gene3D" id="3.30.460.10">
    <property type="entry name" value="Beta Polymerase, domain 2"/>
    <property type="match status" value="1"/>
</dbReference>
<reference evidence="2 3" key="1">
    <citation type="journal article" date="2016" name="Nat. Commun.">
        <title>Thousands of microbial genomes shed light on interconnected biogeochemical processes in an aquifer system.</title>
        <authorList>
            <person name="Anantharaman K."/>
            <person name="Brown C.T."/>
            <person name="Hug L.A."/>
            <person name="Sharon I."/>
            <person name="Castelle C.J."/>
            <person name="Probst A.J."/>
            <person name="Thomas B.C."/>
            <person name="Singh A."/>
            <person name="Wilkins M.J."/>
            <person name="Karaoz U."/>
            <person name="Brodie E.L."/>
            <person name="Williams K.H."/>
            <person name="Hubbard S.S."/>
            <person name="Banfield J.F."/>
        </authorList>
    </citation>
    <scope>NUCLEOTIDE SEQUENCE [LARGE SCALE GENOMIC DNA]</scope>
</reference>
<feature type="domain" description="Polymerase beta nucleotidyltransferase" evidence="1">
    <location>
        <begin position="8"/>
        <end position="101"/>
    </location>
</feature>
<dbReference type="PANTHER" id="PTHR43852">
    <property type="entry name" value="NUCLEOTIDYLTRANSFERASE"/>
    <property type="match status" value="1"/>
</dbReference>
<dbReference type="SUPFAM" id="SSF81301">
    <property type="entry name" value="Nucleotidyltransferase"/>
    <property type="match status" value="1"/>
</dbReference>
<evidence type="ECO:0000259" key="1">
    <source>
        <dbReference type="Pfam" id="PF18765"/>
    </source>
</evidence>
<dbReference type="InterPro" id="IPR052930">
    <property type="entry name" value="TA_antitoxin_MntA"/>
</dbReference>
<dbReference type="NCBIfam" id="NF047752">
    <property type="entry name" value="MntA_antitoxin"/>
    <property type="match status" value="1"/>
</dbReference>
<gene>
    <name evidence="2" type="ORF">A2713_00700</name>
</gene>
<dbReference type="PANTHER" id="PTHR43852:SF3">
    <property type="entry name" value="NUCLEOTIDYLTRANSFERASE"/>
    <property type="match status" value="1"/>
</dbReference>
<proteinExistence type="predicted"/>
<sequence length="130" mass="15419">MDNKKLDNLKKIFGAYLEIKLVYLFGSRADEKIGPLSDYDFAIYLDERDKKRIFEIKFELQDKISRCLETDKVDVVILNLSEMPELKYNIIKEGKLIFEKEPFKVLIEPKILNEYFDFHTLLLKHGLTRA</sequence>
<name>A0A1F4UT88_UNCKA</name>
<protein>
    <recommendedName>
        <fullName evidence="1">Polymerase beta nucleotidyltransferase domain-containing protein</fullName>
    </recommendedName>
</protein>
<evidence type="ECO:0000313" key="3">
    <source>
        <dbReference type="Proteomes" id="UP000176444"/>
    </source>
</evidence>
<dbReference type="CDD" id="cd05403">
    <property type="entry name" value="NT_KNTase_like"/>
    <property type="match status" value="1"/>
</dbReference>
<dbReference type="InterPro" id="IPR041633">
    <property type="entry name" value="Polbeta"/>
</dbReference>
<evidence type="ECO:0000313" key="2">
    <source>
        <dbReference type="EMBL" id="OGC48020.1"/>
    </source>
</evidence>